<comment type="similarity">
    <text evidence="4">Belongs to the ELP4 family.</text>
</comment>
<dbReference type="PANTHER" id="PTHR12896">
    <property type="entry name" value="PAX6 NEIGHBOR PROTEIN PAXNEB"/>
    <property type="match status" value="1"/>
</dbReference>
<dbReference type="PANTHER" id="PTHR12896:SF1">
    <property type="entry name" value="ELONGATOR COMPLEX PROTEIN 4"/>
    <property type="match status" value="1"/>
</dbReference>
<dbReference type="GO" id="GO:0008023">
    <property type="term" value="C:transcription elongation factor complex"/>
    <property type="evidence" value="ECO:0007669"/>
    <property type="project" value="TreeGrafter"/>
</dbReference>
<dbReference type="CDD" id="cd19494">
    <property type="entry name" value="Elp4"/>
    <property type="match status" value="1"/>
</dbReference>
<dbReference type="eggNOG" id="KOG3949">
    <property type="taxonomic scope" value="Eukaryota"/>
</dbReference>
<dbReference type="InterPro" id="IPR008728">
    <property type="entry name" value="Elongator_complex_protein_4"/>
</dbReference>
<dbReference type="GeneID" id="27686083"/>
<gene>
    <name evidence="10" type="ORF">SPPG_02502</name>
</gene>
<evidence type="ECO:0000256" key="1">
    <source>
        <dbReference type="ARBA" id="ARBA00004123"/>
    </source>
</evidence>
<dbReference type="OrthoDB" id="289162at2759"/>
<dbReference type="Pfam" id="PF05625">
    <property type="entry name" value="PAXNEB"/>
    <property type="match status" value="1"/>
</dbReference>
<name>A0A0L0HKK2_SPIPD</name>
<dbReference type="InParanoid" id="A0A0L0HKK2"/>
<organism evidence="10 11">
    <name type="scientific">Spizellomyces punctatus (strain DAOM BR117)</name>
    <dbReference type="NCBI Taxonomy" id="645134"/>
    <lineage>
        <taxon>Eukaryota</taxon>
        <taxon>Fungi</taxon>
        <taxon>Fungi incertae sedis</taxon>
        <taxon>Chytridiomycota</taxon>
        <taxon>Chytridiomycota incertae sedis</taxon>
        <taxon>Chytridiomycetes</taxon>
        <taxon>Spizellomycetales</taxon>
        <taxon>Spizellomycetaceae</taxon>
        <taxon>Spizellomyces</taxon>
    </lineage>
</organism>
<evidence type="ECO:0000256" key="4">
    <source>
        <dbReference type="ARBA" id="ARBA00007573"/>
    </source>
</evidence>
<dbReference type="Gene3D" id="3.40.50.300">
    <property type="entry name" value="P-loop containing nucleotide triphosphate hydrolases"/>
    <property type="match status" value="1"/>
</dbReference>
<dbReference type="Proteomes" id="UP000053201">
    <property type="component" value="Unassembled WGS sequence"/>
</dbReference>
<evidence type="ECO:0000256" key="9">
    <source>
        <dbReference type="SAM" id="MobiDB-lite"/>
    </source>
</evidence>
<comment type="pathway">
    <text evidence="3">tRNA modification; 5-methoxycarbonylmethyl-2-thiouridine-tRNA biosynthesis.</text>
</comment>
<sequence>MSSFKRRTPTASPIIPGVRLSPHTGTHQTSTGIPSLDSLLAGGLPLGTVTLLQEDQFTRYARLIASYFVAQGIVAGHAVCFASAEEGIEEFMGGLMSVVEGPQPVDEEEADTPKTERVLGGLRDVDGDRMRIAWRYQNLPILSTDKRGGSSMAKTPYCAIFDLTKRMDEGLLKGTKMAFIDVSTWSADDEEDAEQQDAYDKLYCQIETLITQGGFRFSPTNPPQTALRIFIQSLSSPLWPTPTHHAQRLHRFLHTLRPLLRESAAVCLITLPTPFPIELAPLHHTSDGVLSLTSFASHPSVYESMYNGFLDVIKVPRVGCLGQVDEEVGALGFRVRRKRFEIERVGLPPEEEEKGRGEVKKVGCGSTGNSVLDF</sequence>
<keyword evidence="8" id="KW-0539">Nucleus</keyword>
<evidence type="ECO:0000313" key="11">
    <source>
        <dbReference type="Proteomes" id="UP000053201"/>
    </source>
</evidence>
<reference evidence="10 11" key="1">
    <citation type="submission" date="2009-08" db="EMBL/GenBank/DDBJ databases">
        <title>The Genome Sequence of Spizellomyces punctatus strain DAOM BR117.</title>
        <authorList>
            <consortium name="The Broad Institute Genome Sequencing Platform"/>
            <person name="Russ C."/>
            <person name="Cuomo C."/>
            <person name="Shea T."/>
            <person name="Young S.K."/>
            <person name="Zeng Q."/>
            <person name="Koehrsen M."/>
            <person name="Haas B."/>
            <person name="Borodovsky M."/>
            <person name="Guigo R."/>
            <person name="Alvarado L."/>
            <person name="Berlin A."/>
            <person name="Bochicchio J."/>
            <person name="Borenstein D."/>
            <person name="Chapman S."/>
            <person name="Chen Z."/>
            <person name="Engels R."/>
            <person name="Freedman E."/>
            <person name="Gellesch M."/>
            <person name="Goldberg J."/>
            <person name="Griggs A."/>
            <person name="Gujja S."/>
            <person name="Heiman D."/>
            <person name="Hepburn T."/>
            <person name="Howarth C."/>
            <person name="Jen D."/>
            <person name="Larson L."/>
            <person name="Lewis B."/>
            <person name="Mehta T."/>
            <person name="Park D."/>
            <person name="Pearson M."/>
            <person name="Roberts A."/>
            <person name="Saif S."/>
            <person name="Shenoy N."/>
            <person name="Sisk P."/>
            <person name="Stolte C."/>
            <person name="Sykes S."/>
            <person name="Thomson T."/>
            <person name="Walk T."/>
            <person name="White J."/>
            <person name="Yandava C."/>
            <person name="Burger G."/>
            <person name="Gray M.W."/>
            <person name="Holland P.W.H."/>
            <person name="King N."/>
            <person name="Lang F.B.F."/>
            <person name="Roger A.J."/>
            <person name="Ruiz-Trillo I."/>
            <person name="Lander E."/>
            <person name="Nusbaum C."/>
        </authorList>
    </citation>
    <scope>NUCLEOTIDE SEQUENCE [LARGE SCALE GENOMIC DNA]</scope>
    <source>
        <strain evidence="10 11">DAOM BR117</strain>
    </source>
</reference>
<dbReference type="RefSeq" id="XP_016610035.1">
    <property type="nucleotide sequence ID" value="XM_016750789.1"/>
</dbReference>
<dbReference type="OMA" id="NTTMWDD"/>
<keyword evidence="6" id="KW-0963">Cytoplasm</keyword>
<evidence type="ECO:0000256" key="6">
    <source>
        <dbReference type="ARBA" id="ARBA00022490"/>
    </source>
</evidence>
<feature type="compositionally biased region" description="Polar residues" evidence="9">
    <location>
        <begin position="23"/>
        <end position="32"/>
    </location>
</feature>
<keyword evidence="11" id="KW-1185">Reference proteome</keyword>
<dbReference type="AlphaFoldDB" id="A0A0L0HKK2"/>
<dbReference type="FunCoup" id="A0A0L0HKK2">
    <property type="interactions" value="558"/>
</dbReference>
<feature type="region of interest" description="Disordered" evidence="9">
    <location>
        <begin position="1"/>
        <end position="32"/>
    </location>
</feature>
<feature type="region of interest" description="Disordered" evidence="9">
    <location>
        <begin position="351"/>
        <end position="374"/>
    </location>
</feature>
<dbReference type="InterPro" id="IPR027417">
    <property type="entry name" value="P-loop_NTPase"/>
</dbReference>
<dbReference type="STRING" id="645134.A0A0L0HKK2"/>
<dbReference type="EMBL" id="KQ257453">
    <property type="protein sequence ID" value="KND01996.1"/>
    <property type="molecule type" value="Genomic_DNA"/>
</dbReference>
<dbReference type="GO" id="GO:0005737">
    <property type="term" value="C:cytoplasm"/>
    <property type="evidence" value="ECO:0007669"/>
    <property type="project" value="UniProtKB-SubCell"/>
</dbReference>
<evidence type="ECO:0000256" key="5">
    <source>
        <dbReference type="ARBA" id="ARBA00020265"/>
    </source>
</evidence>
<dbReference type="VEuPathDB" id="FungiDB:SPPG_02502"/>
<evidence type="ECO:0000256" key="8">
    <source>
        <dbReference type="ARBA" id="ARBA00023242"/>
    </source>
</evidence>
<dbReference type="GO" id="GO:0002098">
    <property type="term" value="P:tRNA wobble uridine modification"/>
    <property type="evidence" value="ECO:0007669"/>
    <property type="project" value="InterPro"/>
</dbReference>
<accession>A0A0L0HKK2</accession>
<keyword evidence="7" id="KW-0819">tRNA processing</keyword>
<dbReference type="UniPathway" id="UPA00988"/>
<evidence type="ECO:0000256" key="3">
    <source>
        <dbReference type="ARBA" id="ARBA00005043"/>
    </source>
</evidence>
<evidence type="ECO:0000313" key="10">
    <source>
        <dbReference type="EMBL" id="KND01996.1"/>
    </source>
</evidence>
<dbReference type="GO" id="GO:0033588">
    <property type="term" value="C:elongator holoenzyme complex"/>
    <property type="evidence" value="ECO:0007669"/>
    <property type="project" value="InterPro"/>
</dbReference>
<evidence type="ECO:0000256" key="7">
    <source>
        <dbReference type="ARBA" id="ARBA00022694"/>
    </source>
</evidence>
<proteinExistence type="inferred from homology"/>
<protein>
    <recommendedName>
        <fullName evidence="5">Elongator complex protein 4</fullName>
    </recommendedName>
</protein>
<comment type="subcellular location">
    <subcellularLocation>
        <location evidence="2">Cytoplasm</location>
    </subcellularLocation>
    <subcellularLocation>
        <location evidence="1">Nucleus</location>
    </subcellularLocation>
</comment>
<evidence type="ECO:0000256" key="2">
    <source>
        <dbReference type="ARBA" id="ARBA00004496"/>
    </source>
</evidence>